<feature type="transmembrane region" description="Helical" evidence="15">
    <location>
        <begin position="562"/>
        <end position="584"/>
    </location>
</feature>
<evidence type="ECO:0000256" key="10">
    <source>
        <dbReference type="ARBA" id="ARBA00022989"/>
    </source>
</evidence>
<comment type="subcellular location">
    <subcellularLocation>
        <location evidence="1">Membrane</location>
        <topology evidence="1">Multi-pass membrane protein</topology>
    </subcellularLocation>
</comment>
<dbReference type="GeneID" id="119740382"/>
<dbReference type="EnsemblMetazoa" id="XM_038215656.1">
    <property type="protein sequence ID" value="XP_038071584.1"/>
    <property type="gene ID" value="LOC119740382"/>
</dbReference>
<dbReference type="InterPro" id="IPR004837">
    <property type="entry name" value="NaCa_Exmemb"/>
</dbReference>
<feature type="transmembrane region" description="Helical" evidence="15">
    <location>
        <begin position="527"/>
        <end position="550"/>
    </location>
</feature>
<keyword evidence="12 15" id="KW-0472">Membrane</keyword>
<dbReference type="AlphaFoldDB" id="A0A914B6J2"/>
<dbReference type="RefSeq" id="XP_038071585.1">
    <property type="nucleotide sequence ID" value="XM_038215657.1"/>
</dbReference>
<evidence type="ECO:0000256" key="14">
    <source>
        <dbReference type="SAM" id="MobiDB-lite"/>
    </source>
</evidence>
<dbReference type="GO" id="GO:0005886">
    <property type="term" value="C:plasma membrane"/>
    <property type="evidence" value="ECO:0007669"/>
    <property type="project" value="TreeGrafter"/>
</dbReference>
<dbReference type="PROSITE" id="PS51257">
    <property type="entry name" value="PROKAR_LIPOPROTEIN"/>
    <property type="match status" value="1"/>
</dbReference>
<evidence type="ECO:0000256" key="12">
    <source>
        <dbReference type="ARBA" id="ARBA00023136"/>
    </source>
</evidence>
<dbReference type="InterPro" id="IPR044880">
    <property type="entry name" value="NCX_ion-bd_dom_sf"/>
</dbReference>
<dbReference type="InterPro" id="IPR004481">
    <property type="entry name" value="K/Na/Ca-exchanger"/>
</dbReference>
<comment type="similarity">
    <text evidence="2">Belongs to the Ca(2+):cation antiporter (CaCA) (TC 2.A.19) family. SLC24A subfamily.</text>
</comment>
<feature type="transmembrane region" description="Helical" evidence="15">
    <location>
        <begin position="223"/>
        <end position="242"/>
    </location>
</feature>
<evidence type="ECO:0000256" key="5">
    <source>
        <dbReference type="ARBA" id="ARBA00022568"/>
    </source>
</evidence>
<keyword evidence="7" id="KW-0677">Repeat</keyword>
<feature type="transmembrane region" description="Helical" evidence="15">
    <location>
        <begin position="190"/>
        <end position="211"/>
    </location>
</feature>
<dbReference type="CTD" id="25769"/>
<dbReference type="OMA" id="NGIMQLM"/>
<feature type="compositionally biased region" description="Low complexity" evidence="14">
    <location>
        <begin position="358"/>
        <end position="370"/>
    </location>
</feature>
<dbReference type="Gene3D" id="1.20.1420.30">
    <property type="entry name" value="NCX, central ion-binding region"/>
    <property type="match status" value="2"/>
</dbReference>
<feature type="transmembrane region" description="Helical" evidence="15">
    <location>
        <begin position="21"/>
        <end position="39"/>
    </location>
</feature>
<dbReference type="Pfam" id="PF01699">
    <property type="entry name" value="Na_Ca_ex"/>
    <property type="match status" value="2"/>
</dbReference>
<evidence type="ECO:0000256" key="4">
    <source>
        <dbReference type="ARBA" id="ARBA00022449"/>
    </source>
</evidence>
<feature type="transmembrane region" description="Helical" evidence="15">
    <location>
        <begin position="631"/>
        <end position="653"/>
    </location>
</feature>
<keyword evidence="3" id="KW-0813">Transport</keyword>
<evidence type="ECO:0000256" key="2">
    <source>
        <dbReference type="ARBA" id="ARBA00005364"/>
    </source>
</evidence>
<feature type="domain" description="Sodium/calcium exchanger membrane region" evidence="16">
    <location>
        <begin position="528"/>
        <end position="676"/>
    </location>
</feature>
<evidence type="ECO:0000256" key="15">
    <source>
        <dbReference type="SAM" id="Phobius"/>
    </source>
</evidence>
<dbReference type="Proteomes" id="UP000887568">
    <property type="component" value="Unplaced"/>
</dbReference>
<keyword evidence="11" id="KW-0406">Ion transport</keyword>
<feature type="transmembrane region" description="Helical" evidence="15">
    <location>
        <begin position="659"/>
        <end position="678"/>
    </location>
</feature>
<dbReference type="GO" id="GO:0015293">
    <property type="term" value="F:symporter activity"/>
    <property type="evidence" value="ECO:0007669"/>
    <property type="project" value="UniProtKB-KW"/>
</dbReference>
<dbReference type="EnsemblMetazoa" id="XM_038215657.1">
    <property type="protein sequence ID" value="XP_038071585.1"/>
    <property type="gene ID" value="LOC119740382"/>
</dbReference>
<evidence type="ECO:0000313" key="17">
    <source>
        <dbReference type="EnsemblMetazoa" id="XP_038071584.1"/>
    </source>
</evidence>
<reference evidence="17" key="1">
    <citation type="submission" date="2022-11" db="UniProtKB">
        <authorList>
            <consortium name="EnsemblMetazoa"/>
        </authorList>
    </citation>
    <scope>IDENTIFICATION</scope>
</reference>
<keyword evidence="5" id="KW-0109">Calcium transport</keyword>
<evidence type="ECO:0000256" key="1">
    <source>
        <dbReference type="ARBA" id="ARBA00004141"/>
    </source>
</evidence>
<feature type="region of interest" description="Disordered" evidence="14">
    <location>
        <begin position="466"/>
        <end position="488"/>
    </location>
</feature>
<keyword evidence="4" id="KW-0050">Antiport</keyword>
<dbReference type="PANTHER" id="PTHR10846:SF72">
    <property type="entry name" value="SODIUM_POTASSIUM_CALCIUM EXCHANGER NCKX30C"/>
    <property type="match status" value="1"/>
</dbReference>
<keyword evidence="8" id="KW-0106">Calcium</keyword>
<dbReference type="OrthoDB" id="2127281at2759"/>
<feature type="region of interest" description="Disordered" evidence="14">
    <location>
        <begin position="431"/>
        <end position="452"/>
    </location>
</feature>
<feature type="transmembrane region" description="Helical" evidence="15">
    <location>
        <begin position="604"/>
        <end position="624"/>
    </location>
</feature>
<dbReference type="PANTHER" id="PTHR10846">
    <property type="entry name" value="SODIUM/POTASSIUM/CALCIUM EXCHANGER"/>
    <property type="match status" value="1"/>
</dbReference>
<evidence type="ECO:0000256" key="9">
    <source>
        <dbReference type="ARBA" id="ARBA00022847"/>
    </source>
</evidence>
<dbReference type="GO" id="GO:0005262">
    <property type="term" value="F:calcium channel activity"/>
    <property type="evidence" value="ECO:0007669"/>
    <property type="project" value="TreeGrafter"/>
</dbReference>
<sequence>MGARVWSIGGTVSRRNSGLRFAVLGGMLALGCIIVFIRSNQFSVDEQNKMLLHRKLLSTDDDQQENLHVWDTPESWKTRYLLMANQTDNVTAFPPTTPRPKRGIYPPDAFTPEQRRKGAVILHCLGMVYMFVALAIVCDEFFVPSLGVIIDRFQISDDVAGATFMAAGGSAPELFTSLFGVFLAESDVGIGTIVGSAVFNILFVIGMCAMFSRTLLKLTWWPLFRDVVFYSISLILLLVFFRDNMIEWYESLLLLSMYFFYVLFMKFNVPVERFVKSRLSRTIKTISVAEPAKGLPVGRNRRHSVPHFRNTNMFRHGALQLMLHTIDPLSETVVHEKAVQMRAMAKPENGIQSPSREANATANANGTANGHRPQTGQGSPEAPTHVSFTQPDLAHHQQQGDGDHTSSSRECIISAEHLSDDVESNRGHIRTISHPNIPEEAVTDSSPGAHSDQRTVSLDMQTQSTLVDDASQSPSQEMPEEEVEEPLDMSWPPTLRKRITYILLAPLIFPMWLMLPDVRREEKRKYYPATFLGSILWIALFSYLMLWWATVFGQTIGFSDEVMGLTFLAAGTSIPDLITSVIVARKGLGDMAVSSSVGSNIFDVTVGLPLPWLIWSITQLGLAVTVESKGLFCSILLLFGMLILVIVAIALSRWQMTKVLGSAMFVLYFIFITVSLLMENKIIPCLLTQ</sequence>
<organism evidence="17 18">
    <name type="scientific">Patiria miniata</name>
    <name type="common">Bat star</name>
    <name type="synonym">Asterina miniata</name>
    <dbReference type="NCBI Taxonomy" id="46514"/>
    <lineage>
        <taxon>Eukaryota</taxon>
        <taxon>Metazoa</taxon>
        <taxon>Echinodermata</taxon>
        <taxon>Eleutherozoa</taxon>
        <taxon>Asterozoa</taxon>
        <taxon>Asteroidea</taxon>
        <taxon>Valvatacea</taxon>
        <taxon>Valvatida</taxon>
        <taxon>Asterinidae</taxon>
        <taxon>Patiria</taxon>
    </lineage>
</organism>
<evidence type="ECO:0000313" key="18">
    <source>
        <dbReference type="Proteomes" id="UP000887568"/>
    </source>
</evidence>
<feature type="transmembrane region" description="Helical" evidence="15">
    <location>
        <begin position="248"/>
        <end position="269"/>
    </location>
</feature>
<dbReference type="GO" id="GO:0006874">
    <property type="term" value="P:intracellular calcium ion homeostasis"/>
    <property type="evidence" value="ECO:0007669"/>
    <property type="project" value="TreeGrafter"/>
</dbReference>
<dbReference type="GO" id="GO:0008273">
    <property type="term" value="F:calcium, potassium:sodium antiporter activity"/>
    <property type="evidence" value="ECO:0007669"/>
    <property type="project" value="TreeGrafter"/>
</dbReference>
<feature type="transmembrane region" description="Helical" evidence="15">
    <location>
        <begin position="159"/>
        <end position="184"/>
    </location>
</feature>
<evidence type="ECO:0000259" key="16">
    <source>
        <dbReference type="Pfam" id="PF01699"/>
    </source>
</evidence>
<protein>
    <recommendedName>
        <fullName evidence="16">Sodium/calcium exchanger membrane region domain-containing protein</fullName>
    </recommendedName>
</protein>
<dbReference type="NCBIfam" id="TIGR00367">
    <property type="entry name" value="calcium/sodium antiporter"/>
    <property type="match status" value="1"/>
</dbReference>
<keyword evidence="6 15" id="KW-0812">Transmembrane</keyword>
<keyword evidence="13" id="KW-0325">Glycoprotein</keyword>
<keyword evidence="9" id="KW-0769">Symport</keyword>
<accession>A0A914B6J2</accession>
<feature type="compositionally biased region" description="Polar residues" evidence="14">
    <location>
        <begin position="443"/>
        <end position="452"/>
    </location>
</feature>
<dbReference type="FunFam" id="1.20.1420.30:FF:000002">
    <property type="entry name" value="Sodium/potassium/calcium exchanger 2 isoform 1"/>
    <property type="match status" value="1"/>
</dbReference>
<keyword evidence="18" id="KW-1185">Reference proteome</keyword>
<name>A0A914B6J2_PATMI</name>
<dbReference type="RefSeq" id="XP_038071584.1">
    <property type="nucleotide sequence ID" value="XM_038215656.1"/>
</dbReference>
<evidence type="ECO:0000256" key="3">
    <source>
        <dbReference type="ARBA" id="ARBA00022448"/>
    </source>
</evidence>
<evidence type="ECO:0000256" key="6">
    <source>
        <dbReference type="ARBA" id="ARBA00022692"/>
    </source>
</evidence>
<dbReference type="FunFam" id="1.20.1420.30:FF:000004">
    <property type="entry name" value="Sodium/potassium/calcium exchanger 2 isoform 1"/>
    <property type="match status" value="1"/>
</dbReference>
<evidence type="ECO:0000256" key="11">
    <source>
        <dbReference type="ARBA" id="ARBA00023065"/>
    </source>
</evidence>
<feature type="domain" description="Sodium/calcium exchanger membrane region" evidence="16">
    <location>
        <begin position="125"/>
        <end position="265"/>
    </location>
</feature>
<feature type="compositionally biased region" description="Acidic residues" evidence="14">
    <location>
        <begin position="478"/>
        <end position="487"/>
    </location>
</feature>
<dbReference type="RefSeq" id="XP_038071586.1">
    <property type="nucleotide sequence ID" value="XM_038215658.1"/>
</dbReference>
<evidence type="ECO:0000256" key="13">
    <source>
        <dbReference type="ARBA" id="ARBA00023180"/>
    </source>
</evidence>
<proteinExistence type="inferred from homology"/>
<evidence type="ECO:0000256" key="8">
    <source>
        <dbReference type="ARBA" id="ARBA00022837"/>
    </source>
</evidence>
<dbReference type="EnsemblMetazoa" id="XM_038215658.1">
    <property type="protein sequence ID" value="XP_038071586.1"/>
    <property type="gene ID" value="LOC119740382"/>
</dbReference>
<keyword evidence="10 15" id="KW-1133">Transmembrane helix</keyword>
<feature type="transmembrane region" description="Helical" evidence="15">
    <location>
        <begin position="120"/>
        <end position="138"/>
    </location>
</feature>
<evidence type="ECO:0000256" key="7">
    <source>
        <dbReference type="ARBA" id="ARBA00022737"/>
    </source>
</evidence>
<feature type="region of interest" description="Disordered" evidence="14">
    <location>
        <begin position="347"/>
        <end position="387"/>
    </location>
</feature>
<feature type="transmembrane region" description="Helical" evidence="15">
    <location>
        <begin position="499"/>
        <end position="515"/>
    </location>
</feature>